<sequence length="97" mass="11535">MLDLAQRLTLMNMCELDKKRLIRDSQRRSKNKFSFFRLEQLLETHQKELAEVLVREHEKTLAEANDELRRGIENVEVACWDPVDDTGRSPTRCCPRY</sequence>
<dbReference type="Gene3D" id="3.40.605.10">
    <property type="entry name" value="Aldehyde Dehydrogenase, Chain A, domain 1"/>
    <property type="match status" value="1"/>
</dbReference>
<feature type="coiled-coil region" evidence="1">
    <location>
        <begin position="47"/>
        <end position="74"/>
    </location>
</feature>
<dbReference type="SUPFAM" id="SSF53720">
    <property type="entry name" value="ALDH-like"/>
    <property type="match status" value="1"/>
</dbReference>
<dbReference type="Proteomes" id="UP000030710">
    <property type="component" value="Unassembled WGS sequence"/>
</dbReference>
<protein>
    <submittedName>
        <fullName evidence="2">Uncharacterized protein</fullName>
    </submittedName>
</protein>
<dbReference type="STRING" id="1238425.J07HQW2_03585"/>
<dbReference type="InterPro" id="IPR016161">
    <property type="entry name" value="Ald_DH/histidinol_DH"/>
</dbReference>
<proteinExistence type="predicted"/>
<organism evidence="2 3">
    <name type="scientific">Haloquadratum walsbyi J07HQW2</name>
    <dbReference type="NCBI Taxonomy" id="1238425"/>
    <lineage>
        <taxon>Archaea</taxon>
        <taxon>Methanobacteriati</taxon>
        <taxon>Methanobacteriota</taxon>
        <taxon>Stenosarchaea group</taxon>
        <taxon>Halobacteria</taxon>
        <taxon>Halobacteriales</taxon>
        <taxon>Haloferacaceae</taxon>
        <taxon>Haloquadratum</taxon>
    </lineage>
</organism>
<keyword evidence="1" id="KW-0175">Coiled coil</keyword>
<gene>
    <name evidence="2" type="ORF">J07HQW2_03585</name>
</gene>
<dbReference type="eggNOG" id="arCOG01252">
    <property type="taxonomic scope" value="Archaea"/>
</dbReference>
<evidence type="ECO:0000313" key="2">
    <source>
        <dbReference type="EMBL" id="ERG97099.1"/>
    </source>
</evidence>
<dbReference type="EMBL" id="KE356561">
    <property type="protein sequence ID" value="ERG97099.1"/>
    <property type="molecule type" value="Genomic_DNA"/>
</dbReference>
<name>U1N2J1_9EURY</name>
<dbReference type="GO" id="GO:0016491">
    <property type="term" value="F:oxidoreductase activity"/>
    <property type="evidence" value="ECO:0007669"/>
    <property type="project" value="InterPro"/>
</dbReference>
<dbReference type="InterPro" id="IPR016162">
    <property type="entry name" value="Ald_DH_N"/>
</dbReference>
<reference evidence="2 3" key="1">
    <citation type="journal article" date="2013" name="PLoS ONE">
        <title>Assembly-driven community genomics of a hypersaline microbial ecosystem.</title>
        <authorList>
            <person name="Podell S."/>
            <person name="Ugalde J.A."/>
            <person name="Narasingarao P."/>
            <person name="Banfield J.F."/>
            <person name="Heidelberg K.B."/>
            <person name="Allen E.E."/>
        </authorList>
    </citation>
    <scope>NUCLEOTIDE SEQUENCE [LARGE SCALE GENOMIC DNA]</scope>
    <source>
        <strain evidence="3">J07HQW2</strain>
    </source>
</reference>
<dbReference type="HOGENOM" id="CLU_2340106_0_0_2"/>
<dbReference type="AlphaFoldDB" id="U1N2J1"/>
<accession>U1N2J1</accession>
<evidence type="ECO:0000256" key="1">
    <source>
        <dbReference type="SAM" id="Coils"/>
    </source>
</evidence>
<evidence type="ECO:0000313" key="3">
    <source>
        <dbReference type="Proteomes" id="UP000030710"/>
    </source>
</evidence>